<protein>
    <recommendedName>
        <fullName evidence="1">Anticodon-binding domain-containing protein</fullName>
    </recommendedName>
</protein>
<dbReference type="PANTHER" id="PTHR10745:SF0">
    <property type="entry name" value="GLYCINE--TRNA LIGASE"/>
    <property type="match status" value="1"/>
</dbReference>
<accession>A0AAD9TFF5</accession>
<dbReference type="SUPFAM" id="SSF52954">
    <property type="entry name" value="Class II aaRS ABD-related"/>
    <property type="match status" value="1"/>
</dbReference>
<organism evidence="2 3">
    <name type="scientific">Dipteronia dyeriana</name>
    <dbReference type="NCBI Taxonomy" id="168575"/>
    <lineage>
        <taxon>Eukaryota</taxon>
        <taxon>Viridiplantae</taxon>
        <taxon>Streptophyta</taxon>
        <taxon>Embryophyta</taxon>
        <taxon>Tracheophyta</taxon>
        <taxon>Spermatophyta</taxon>
        <taxon>Magnoliopsida</taxon>
        <taxon>eudicotyledons</taxon>
        <taxon>Gunneridae</taxon>
        <taxon>Pentapetalae</taxon>
        <taxon>rosids</taxon>
        <taxon>malvids</taxon>
        <taxon>Sapindales</taxon>
        <taxon>Sapindaceae</taxon>
        <taxon>Hippocastanoideae</taxon>
        <taxon>Acereae</taxon>
        <taxon>Dipteronia</taxon>
    </lineage>
</organism>
<dbReference type="GO" id="GO:0005739">
    <property type="term" value="C:mitochondrion"/>
    <property type="evidence" value="ECO:0007669"/>
    <property type="project" value="TreeGrafter"/>
</dbReference>
<dbReference type="InterPro" id="IPR027031">
    <property type="entry name" value="Gly-tRNA_synthase/POLG2"/>
</dbReference>
<dbReference type="PANTHER" id="PTHR10745">
    <property type="entry name" value="GLYCYL-TRNA SYNTHETASE/DNA POLYMERASE SUBUNIT GAMMA-2"/>
    <property type="match status" value="1"/>
</dbReference>
<keyword evidence="3" id="KW-1185">Reference proteome</keyword>
<dbReference type="EMBL" id="JANJYI010000009">
    <property type="protein sequence ID" value="KAK2634776.1"/>
    <property type="molecule type" value="Genomic_DNA"/>
</dbReference>
<gene>
    <name evidence="2" type="ORF">Ddye_029568</name>
</gene>
<comment type="caution">
    <text evidence="2">The sequence shown here is derived from an EMBL/GenBank/DDBJ whole genome shotgun (WGS) entry which is preliminary data.</text>
</comment>
<dbReference type="AlphaFoldDB" id="A0AAD9TFF5"/>
<evidence type="ECO:0000313" key="2">
    <source>
        <dbReference type="EMBL" id="KAK2634776.1"/>
    </source>
</evidence>
<dbReference type="InterPro" id="IPR036621">
    <property type="entry name" value="Anticodon-bd_dom_sf"/>
</dbReference>
<reference evidence="2" key="1">
    <citation type="journal article" date="2023" name="Plant J.">
        <title>Genome sequences and population genomics provide insights into the demographic history, inbreeding, and mutation load of two 'living fossil' tree species of Dipteronia.</title>
        <authorList>
            <person name="Feng Y."/>
            <person name="Comes H.P."/>
            <person name="Chen J."/>
            <person name="Zhu S."/>
            <person name="Lu R."/>
            <person name="Zhang X."/>
            <person name="Li P."/>
            <person name="Qiu J."/>
            <person name="Olsen K.M."/>
            <person name="Qiu Y."/>
        </authorList>
    </citation>
    <scope>NUCLEOTIDE SEQUENCE</scope>
    <source>
        <strain evidence="2">KIB01</strain>
    </source>
</reference>
<dbReference type="Proteomes" id="UP001280121">
    <property type="component" value="Unassembled WGS sequence"/>
</dbReference>
<proteinExistence type="predicted"/>
<sequence length="161" mass="18249">MEIQSGLHKFSPLAMEDDMFLLVVHNYAQSIGQKVMQGVWWTRMSMTDELPVFPLVQNQKYEKVAEDISESLTVAGISHMIDITGTSIGKRYAISDGLGVPFAITVDTISSVTIRERDSKDQIRVKVHKVASVMTALTYGHRTWEHIHKRKMGRYLVKLLS</sequence>
<evidence type="ECO:0000259" key="1">
    <source>
        <dbReference type="Pfam" id="PF03129"/>
    </source>
</evidence>
<dbReference type="Gene3D" id="3.40.50.800">
    <property type="entry name" value="Anticodon-binding domain"/>
    <property type="match status" value="1"/>
</dbReference>
<name>A0AAD9TFF5_9ROSI</name>
<dbReference type="InterPro" id="IPR004154">
    <property type="entry name" value="Anticodon-bd"/>
</dbReference>
<feature type="domain" description="Anticodon-binding" evidence="1">
    <location>
        <begin position="52"/>
        <end position="135"/>
    </location>
</feature>
<dbReference type="GO" id="GO:0070150">
    <property type="term" value="P:mitochondrial glycyl-tRNA aminoacylation"/>
    <property type="evidence" value="ECO:0007669"/>
    <property type="project" value="TreeGrafter"/>
</dbReference>
<dbReference type="FunFam" id="3.40.50.800:FF:000004">
    <property type="entry name" value="Glycine--tRNA ligase 2"/>
    <property type="match status" value="1"/>
</dbReference>
<evidence type="ECO:0000313" key="3">
    <source>
        <dbReference type="Proteomes" id="UP001280121"/>
    </source>
</evidence>
<dbReference type="GO" id="GO:0004820">
    <property type="term" value="F:glycine-tRNA ligase activity"/>
    <property type="evidence" value="ECO:0007669"/>
    <property type="project" value="TreeGrafter"/>
</dbReference>
<dbReference type="Pfam" id="PF03129">
    <property type="entry name" value="HGTP_anticodon"/>
    <property type="match status" value="1"/>
</dbReference>